<comment type="caution">
    <text evidence="1">The sequence shown here is derived from an EMBL/GenBank/DDBJ whole genome shotgun (WGS) entry which is preliminary data.</text>
</comment>
<accession>A0A098VUC4</accession>
<evidence type="ECO:0000313" key="2">
    <source>
        <dbReference type="Proteomes" id="UP000029725"/>
    </source>
</evidence>
<dbReference type="Proteomes" id="UP000029725">
    <property type="component" value="Unassembled WGS sequence"/>
</dbReference>
<dbReference type="AlphaFoldDB" id="A0A098VUC4"/>
<dbReference type="GeneID" id="25258573"/>
<sequence>MEEQFLCPFSPGPSSDQIKMQWSPDKTNLWEQNMKTYKWALLTLNIIMDDGSGEYCSAAIADVMSEILRRVERERVIGSTIPTLTLLFTVTASLMDNVEDPLIETSLCGFAYGEISSQWQDTNINRGHERHLAIQKGFLAPNGNIICNSSQCNISKKDTV</sequence>
<proteinExistence type="predicted"/>
<evidence type="ECO:0000313" key="1">
    <source>
        <dbReference type="EMBL" id="KGG52577.1"/>
    </source>
</evidence>
<dbReference type="RefSeq" id="XP_013239004.1">
    <property type="nucleotide sequence ID" value="XM_013383550.1"/>
</dbReference>
<dbReference type="HOGENOM" id="CLU_1652573_0_0_1"/>
<name>A0A098VUC4_9MICR</name>
<gene>
    <name evidence="1" type="ORF">DI09_15p440</name>
</gene>
<protein>
    <submittedName>
        <fullName evidence="1">Uncharacterized protein</fullName>
    </submittedName>
</protein>
<dbReference type="VEuPathDB" id="MicrosporidiaDB:DI09_15p440"/>
<organism evidence="1 2">
    <name type="scientific">Mitosporidium daphniae</name>
    <dbReference type="NCBI Taxonomy" id="1485682"/>
    <lineage>
        <taxon>Eukaryota</taxon>
        <taxon>Fungi</taxon>
        <taxon>Fungi incertae sedis</taxon>
        <taxon>Microsporidia</taxon>
        <taxon>Mitosporidium</taxon>
    </lineage>
</organism>
<keyword evidence="2" id="KW-1185">Reference proteome</keyword>
<reference evidence="1 2" key="1">
    <citation type="submission" date="2014-04" db="EMBL/GenBank/DDBJ databases">
        <title>A new species of microsporidia sheds light on the evolution of extreme parasitism.</title>
        <authorList>
            <person name="Haag K.L."/>
            <person name="James T.Y."/>
            <person name="Larsson R."/>
            <person name="Schaer T.M."/>
            <person name="Refardt D."/>
            <person name="Pombert J.-F."/>
            <person name="Ebert D."/>
        </authorList>
    </citation>
    <scope>NUCLEOTIDE SEQUENCE [LARGE SCALE GENOMIC DNA]</scope>
    <source>
        <strain evidence="1 2">UGP3</strain>
        <tissue evidence="1">Spores</tissue>
    </source>
</reference>
<dbReference type="EMBL" id="JMKJ01000066">
    <property type="protein sequence ID" value="KGG52577.1"/>
    <property type="molecule type" value="Genomic_DNA"/>
</dbReference>